<keyword evidence="3" id="KW-0645">Protease</keyword>
<dbReference type="Pfam" id="PF02016">
    <property type="entry name" value="Peptidase_S66"/>
    <property type="match status" value="1"/>
</dbReference>
<dbReference type="PROSITE" id="PS51318">
    <property type="entry name" value="TAT"/>
    <property type="match status" value="1"/>
</dbReference>
<dbReference type="RefSeq" id="WP_125230618.1">
    <property type="nucleotide sequence ID" value="NZ_RWJI01000001.1"/>
</dbReference>
<feature type="active site" description="Charge relay system" evidence="6">
    <location>
        <position position="249"/>
    </location>
</feature>
<evidence type="ECO:0000256" key="7">
    <source>
        <dbReference type="SAM" id="SignalP"/>
    </source>
</evidence>
<keyword evidence="5" id="KW-0720">Serine protease</keyword>
<evidence type="ECO:0000256" key="6">
    <source>
        <dbReference type="PIRSR" id="PIRSR028757-1"/>
    </source>
</evidence>
<keyword evidence="2 10" id="KW-0121">Carboxypeptidase</keyword>
<keyword evidence="11" id="KW-1185">Reference proteome</keyword>
<sequence>MDINATRRQIMAGLAAMLSAPPLLAAGVPAAKAARKPSRLRVGDTVGLIEPASASDDPFQIQLVEEAIVAMGLKPKRAVHLLNRYGYLAGQDKDRAADINAMFADPDVKAIFAVRGGWGSARLLPYLDWNIIRANPKLLTGFSDITALHMAIAAKGGFVTLHGPNAGSAWGKASWDIYREIAFDAGTPLFTNPVGDEDRMAQRRWRTRVLGTGNGKAQGKLLGGNLTVLTALVGTPYLPSFDGAILFIEDVDEAEYRIDRMLTQLGQAGVLKNLKGVVFGQCTDCVNKGTSYGAFTLNDVLTQHLGGLGIPAYQGAFFGHITDQFTLPVGGMAEIDADAGTLRLLEPVVV</sequence>
<keyword evidence="7" id="KW-0732">Signal</keyword>
<evidence type="ECO:0000259" key="9">
    <source>
        <dbReference type="Pfam" id="PF17676"/>
    </source>
</evidence>
<reference evidence="10 11" key="1">
    <citation type="submission" date="2018-12" db="EMBL/GenBank/DDBJ databases">
        <authorList>
            <person name="Kim S.-J."/>
            <person name="Jung G.-Y."/>
        </authorList>
    </citation>
    <scope>NUCLEOTIDE SEQUENCE [LARGE SCALE GENOMIC DNA]</scope>
    <source>
        <strain evidence="10 11">03SU3-P</strain>
    </source>
</reference>
<dbReference type="InterPro" id="IPR006311">
    <property type="entry name" value="TAT_signal"/>
</dbReference>
<evidence type="ECO:0000313" key="11">
    <source>
        <dbReference type="Proteomes" id="UP000268553"/>
    </source>
</evidence>
<dbReference type="Gene3D" id="3.40.50.10740">
    <property type="entry name" value="Class I glutamine amidotransferase-like"/>
    <property type="match status" value="1"/>
</dbReference>
<protein>
    <submittedName>
        <fullName evidence="10">LD-carboxypeptidase</fullName>
    </submittedName>
</protein>
<comment type="caution">
    <text evidence="10">The sequence shown here is derived from an EMBL/GenBank/DDBJ whole genome shotgun (WGS) entry which is preliminary data.</text>
</comment>
<dbReference type="GO" id="GO:0008236">
    <property type="term" value="F:serine-type peptidase activity"/>
    <property type="evidence" value="ECO:0007669"/>
    <property type="project" value="UniProtKB-KW"/>
</dbReference>
<dbReference type="SUPFAM" id="SSF141986">
    <property type="entry name" value="LD-carboxypeptidase A C-terminal domain-like"/>
    <property type="match status" value="1"/>
</dbReference>
<feature type="domain" description="LD-carboxypeptidase N-terminal" evidence="8">
    <location>
        <begin position="46"/>
        <end position="163"/>
    </location>
</feature>
<evidence type="ECO:0000256" key="3">
    <source>
        <dbReference type="ARBA" id="ARBA00022670"/>
    </source>
</evidence>
<dbReference type="Pfam" id="PF17676">
    <property type="entry name" value="Peptidase_S66C"/>
    <property type="match status" value="1"/>
</dbReference>
<evidence type="ECO:0000256" key="4">
    <source>
        <dbReference type="ARBA" id="ARBA00022801"/>
    </source>
</evidence>
<dbReference type="InterPro" id="IPR027461">
    <property type="entry name" value="Carboxypeptidase_A_C_sf"/>
</dbReference>
<feature type="active site" description="Charge relay system" evidence="6">
    <location>
        <position position="320"/>
    </location>
</feature>
<gene>
    <name evidence="10" type="ORF">D7D48_07170</name>
</gene>
<feature type="chain" id="PRO_5018988713" evidence="7">
    <location>
        <begin position="26"/>
        <end position="350"/>
    </location>
</feature>
<dbReference type="Proteomes" id="UP000268553">
    <property type="component" value="Unassembled WGS sequence"/>
</dbReference>
<accession>A0A426RUI8</accession>
<feature type="active site" description="Nucleophile" evidence="6">
    <location>
        <position position="143"/>
    </location>
</feature>
<dbReference type="PIRSF" id="PIRSF028757">
    <property type="entry name" value="LD-carboxypeptidase"/>
    <property type="match status" value="1"/>
</dbReference>
<dbReference type="InterPro" id="IPR003507">
    <property type="entry name" value="S66_fam"/>
</dbReference>
<dbReference type="SUPFAM" id="SSF52317">
    <property type="entry name" value="Class I glutamine amidotransferase-like"/>
    <property type="match status" value="1"/>
</dbReference>
<comment type="similarity">
    <text evidence="1">Belongs to the peptidase S66 family.</text>
</comment>
<dbReference type="Gene3D" id="3.50.30.60">
    <property type="entry name" value="LD-carboxypeptidase A C-terminal domain-like"/>
    <property type="match status" value="1"/>
</dbReference>
<feature type="domain" description="LD-carboxypeptidase C-terminal" evidence="9">
    <location>
        <begin position="218"/>
        <end position="335"/>
    </location>
</feature>
<proteinExistence type="inferred from homology"/>
<dbReference type="CDD" id="cd07025">
    <property type="entry name" value="Peptidase_S66"/>
    <property type="match status" value="1"/>
</dbReference>
<dbReference type="GO" id="GO:0004180">
    <property type="term" value="F:carboxypeptidase activity"/>
    <property type="evidence" value="ECO:0007669"/>
    <property type="project" value="UniProtKB-KW"/>
</dbReference>
<organism evidence="10 11">
    <name type="scientific">Sphingorhabdus wooponensis</name>
    <dbReference type="NCBI Taxonomy" id="940136"/>
    <lineage>
        <taxon>Bacteria</taxon>
        <taxon>Pseudomonadati</taxon>
        <taxon>Pseudomonadota</taxon>
        <taxon>Alphaproteobacteria</taxon>
        <taxon>Sphingomonadales</taxon>
        <taxon>Sphingomonadaceae</taxon>
        <taxon>Sphingorhabdus</taxon>
    </lineage>
</organism>
<feature type="signal peptide" evidence="7">
    <location>
        <begin position="1"/>
        <end position="25"/>
    </location>
</feature>
<dbReference type="GO" id="GO:0006508">
    <property type="term" value="P:proteolysis"/>
    <property type="evidence" value="ECO:0007669"/>
    <property type="project" value="UniProtKB-KW"/>
</dbReference>
<dbReference type="PANTHER" id="PTHR30237">
    <property type="entry name" value="MURAMOYLTETRAPEPTIDE CARBOXYPEPTIDASE"/>
    <property type="match status" value="1"/>
</dbReference>
<evidence type="ECO:0000313" key="10">
    <source>
        <dbReference type="EMBL" id="RRQ52604.1"/>
    </source>
</evidence>
<dbReference type="OrthoDB" id="9807329at2"/>
<keyword evidence="4" id="KW-0378">Hydrolase</keyword>
<dbReference type="InterPro" id="IPR040449">
    <property type="entry name" value="Peptidase_S66_N"/>
</dbReference>
<evidence type="ECO:0000256" key="1">
    <source>
        <dbReference type="ARBA" id="ARBA00010233"/>
    </source>
</evidence>
<evidence type="ECO:0000256" key="5">
    <source>
        <dbReference type="ARBA" id="ARBA00022825"/>
    </source>
</evidence>
<dbReference type="PANTHER" id="PTHR30237:SF2">
    <property type="entry name" value="MUREIN TETRAPEPTIDE CARBOXYPEPTIDASE"/>
    <property type="match status" value="1"/>
</dbReference>
<dbReference type="InterPro" id="IPR027478">
    <property type="entry name" value="LdcA_N"/>
</dbReference>
<name>A0A426RUI8_9SPHN</name>
<evidence type="ECO:0000259" key="8">
    <source>
        <dbReference type="Pfam" id="PF02016"/>
    </source>
</evidence>
<dbReference type="EMBL" id="RWJI01000001">
    <property type="protein sequence ID" value="RRQ52604.1"/>
    <property type="molecule type" value="Genomic_DNA"/>
</dbReference>
<dbReference type="InterPro" id="IPR029062">
    <property type="entry name" value="Class_I_gatase-like"/>
</dbReference>
<dbReference type="InterPro" id="IPR040921">
    <property type="entry name" value="Peptidase_S66C"/>
</dbReference>
<evidence type="ECO:0000256" key="2">
    <source>
        <dbReference type="ARBA" id="ARBA00022645"/>
    </source>
</evidence>
<dbReference type="AlphaFoldDB" id="A0A426RUI8"/>